<dbReference type="SMART" id="SM00387">
    <property type="entry name" value="HATPase_c"/>
    <property type="match status" value="1"/>
</dbReference>
<feature type="transmembrane region" description="Helical" evidence="8">
    <location>
        <begin position="107"/>
        <end position="140"/>
    </location>
</feature>
<dbReference type="Pfam" id="PF25323">
    <property type="entry name" value="6TM_PilS"/>
    <property type="match status" value="1"/>
</dbReference>
<dbReference type="InterPro" id="IPR036097">
    <property type="entry name" value="HisK_dim/P_sf"/>
</dbReference>
<dbReference type="Gene3D" id="3.30.565.10">
    <property type="entry name" value="Histidine kinase-like ATPase, C-terminal domain"/>
    <property type="match status" value="1"/>
</dbReference>
<dbReference type="InterPro" id="IPR050351">
    <property type="entry name" value="BphY/WalK/GraS-like"/>
</dbReference>
<accession>A0ABZ0J9T6</accession>
<evidence type="ECO:0000313" key="11">
    <source>
        <dbReference type="Proteomes" id="UP001303211"/>
    </source>
</evidence>
<protein>
    <recommendedName>
        <fullName evidence="2">histidine kinase</fullName>
        <ecNumber evidence="2">2.7.13.3</ecNumber>
    </recommendedName>
</protein>
<feature type="transmembrane region" description="Helical" evidence="8">
    <location>
        <begin position="76"/>
        <end position="95"/>
    </location>
</feature>
<dbReference type="Gene3D" id="1.10.287.130">
    <property type="match status" value="1"/>
</dbReference>
<comment type="catalytic activity">
    <reaction evidence="1">
        <text>ATP + protein L-histidine = ADP + protein N-phospho-L-histidine.</text>
        <dbReference type="EC" id="2.7.13.3"/>
    </reaction>
</comment>
<keyword evidence="6" id="KW-0067">ATP-binding</keyword>
<keyword evidence="7" id="KW-0902">Two-component regulatory system</keyword>
<dbReference type="GO" id="GO:0016301">
    <property type="term" value="F:kinase activity"/>
    <property type="evidence" value="ECO:0007669"/>
    <property type="project" value="UniProtKB-KW"/>
</dbReference>
<dbReference type="RefSeq" id="WP_317703537.1">
    <property type="nucleotide sequence ID" value="NZ_CP136921.1"/>
</dbReference>
<dbReference type="EMBL" id="CP136921">
    <property type="protein sequence ID" value="WOO34211.1"/>
    <property type="molecule type" value="Genomic_DNA"/>
</dbReference>
<dbReference type="SMART" id="SM00388">
    <property type="entry name" value="HisKA"/>
    <property type="match status" value="1"/>
</dbReference>
<gene>
    <name evidence="10" type="ORF">P4826_09195</name>
</gene>
<evidence type="ECO:0000256" key="8">
    <source>
        <dbReference type="SAM" id="Phobius"/>
    </source>
</evidence>
<evidence type="ECO:0000259" key="9">
    <source>
        <dbReference type="PROSITE" id="PS50109"/>
    </source>
</evidence>
<keyword evidence="8" id="KW-0472">Membrane</keyword>
<dbReference type="SUPFAM" id="SSF55785">
    <property type="entry name" value="PYP-like sensor domain (PAS domain)"/>
    <property type="match status" value="1"/>
</dbReference>
<feature type="transmembrane region" description="Helical" evidence="8">
    <location>
        <begin position="14"/>
        <end position="32"/>
    </location>
</feature>
<dbReference type="Proteomes" id="UP001303211">
    <property type="component" value="Chromosome"/>
</dbReference>
<dbReference type="EC" id="2.7.13.3" evidence="2"/>
<keyword evidence="8" id="KW-1133">Transmembrane helix</keyword>
<feature type="transmembrane region" description="Helical" evidence="8">
    <location>
        <begin position="44"/>
        <end position="64"/>
    </location>
</feature>
<dbReference type="SUPFAM" id="SSF55874">
    <property type="entry name" value="ATPase domain of HSP90 chaperone/DNA topoisomerase II/histidine kinase"/>
    <property type="match status" value="1"/>
</dbReference>
<dbReference type="InterPro" id="IPR003661">
    <property type="entry name" value="HisK_dim/P_dom"/>
</dbReference>
<evidence type="ECO:0000256" key="2">
    <source>
        <dbReference type="ARBA" id="ARBA00012438"/>
    </source>
</evidence>
<evidence type="ECO:0000313" key="10">
    <source>
        <dbReference type="EMBL" id="WOO34211.1"/>
    </source>
</evidence>
<dbReference type="Pfam" id="PF02518">
    <property type="entry name" value="HATPase_c"/>
    <property type="match status" value="1"/>
</dbReference>
<dbReference type="PANTHER" id="PTHR42878:SF7">
    <property type="entry name" value="SENSOR HISTIDINE KINASE GLRK"/>
    <property type="match status" value="1"/>
</dbReference>
<keyword evidence="11" id="KW-1185">Reference proteome</keyword>
<dbReference type="CDD" id="cd00082">
    <property type="entry name" value="HisKA"/>
    <property type="match status" value="1"/>
</dbReference>
<evidence type="ECO:0000256" key="7">
    <source>
        <dbReference type="ARBA" id="ARBA00023012"/>
    </source>
</evidence>
<dbReference type="InterPro" id="IPR005467">
    <property type="entry name" value="His_kinase_dom"/>
</dbReference>
<feature type="transmembrane region" description="Helical" evidence="8">
    <location>
        <begin position="152"/>
        <end position="170"/>
    </location>
</feature>
<evidence type="ECO:0000256" key="5">
    <source>
        <dbReference type="ARBA" id="ARBA00022777"/>
    </source>
</evidence>
<keyword evidence="4" id="KW-0547">Nucleotide-binding</keyword>
<keyword evidence="3" id="KW-0808">Transferase</keyword>
<dbReference type="PROSITE" id="PS50109">
    <property type="entry name" value="HIS_KIN"/>
    <property type="match status" value="1"/>
</dbReference>
<name>A0ABZ0J9T6_9BURK</name>
<keyword evidence="8" id="KW-0812">Transmembrane</keyword>
<evidence type="ECO:0000256" key="1">
    <source>
        <dbReference type="ARBA" id="ARBA00000085"/>
    </source>
</evidence>
<evidence type="ECO:0000256" key="3">
    <source>
        <dbReference type="ARBA" id="ARBA00022679"/>
    </source>
</evidence>
<sequence>MPALQASHPSFQRLWKAFLTARLMVALALLLLQLLAMALNQTGVLAPLGVALGYLLATSLLLVFGARMPPDPRPGLHWLPSIGVDLVLIALLQMLHQSGSMNFTPLFGLPILMAAVLGTLTLALGTTAGATLLLLAWAWWLGDQGGGDAAQRYLQTALTGTGYFFIAYLVHQLAVRLSREQLVARRSQMNARTQKAVSALVMQHVADGVLVLNRQGQVRLANPAALLLLGPDARTSTPFMLTHTQAWSPLMELAQASFEQAQPQHADVNILHEGHSPMGLRIRTWLTHAPGALGAVDEEPLCVMFLHDLREMEARLRTEKLASMGRMSAAVAHEIRNPLAAIVQANELLAEDLQEPGQKRLSHMIGQNADRLVRITEDVLDIARVQHQIGQTPSSTLALNATVAQTWHDWQAHDPAGRQGQLLLGAGEVPVEFDPEHLRRVLVNLLDNAQRYKGPYADSLQLSTRATASGQIGIQVWSDGAPLDKSVERHLFEPFFSSESRSSGLGLYICRQLCQRHGAAISYQRSTRMLDRGTVMGNAFTVSFRSATRPFETDSLFDIIVV</sequence>
<organism evidence="10 11">
    <name type="scientific">Diaphorobacter limosus</name>
    <dbReference type="NCBI Taxonomy" id="3036128"/>
    <lineage>
        <taxon>Bacteria</taxon>
        <taxon>Pseudomonadati</taxon>
        <taxon>Pseudomonadota</taxon>
        <taxon>Betaproteobacteria</taxon>
        <taxon>Burkholderiales</taxon>
        <taxon>Comamonadaceae</taxon>
        <taxon>Diaphorobacter</taxon>
    </lineage>
</organism>
<dbReference type="InterPro" id="IPR035965">
    <property type="entry name" value="PAS-like_dom_sf"/>
</dbReference>
<proteinExistence type="predicted"/>
<dbReference type="InterPro" id="IPR003594">
    <property type="entry name" value="HATPase_dom"/>
</dbReference>
<dbReference type="PANTHER" id="PTHR42878">
    <property type="entry name" value="TWO-COMPONENT HISTIDINE KINASE"/>
    <property type="match status" value="1"/>
</dbReference>
<evidence type="ECO:0000256" key="6">
    <source>
        <dbReference type="ARBA" id="ARBA00022840"/>
    </source>
</evidence>
<dbReference type="Pfam" id="PF00512">
    <property type="entry name" value="HisKA"/>
    <property type="match status" value="1"/>
</dbReference>
<dbReference type="InterPro" id="IPR036890">
    <property type="entry name" value="HATPase_C_sf"/>
</dbReference>
<dbReference type="SUPFAM" id="SSF47384">
    <property type="entry name" value="Homodimeric domain of signal transducing histidine kinase"/>
    <property type="match status" value="1"/>
</dbReference>
<evidence type="ECO:0000256" key="4">
    <source>
        <dbReference type="ARBA" id="ARBA00022741"/>
    </source>
</evidence>
<feature type="domain" description="Histidine kinase" evidence="9">
    <location>
        <begin position="330"/>
        <end position="548"/>
    </location>
</feature>
<reference evidence="10 11" key="1">
    <citation type="submission" date="2023-03" db="EMBL/GenBank/DDBJ databases">
        <title>Diaphorobacter basophil sp. nov., isolated from a sewage-treatment plant.</title>
        <authorList>
            <person name="Yang K."/>
        </authorList>
    </citation>
    <scope>NUCLEOTIDE SEQUENCE [LARGE SCALE GENOMIC DNA]</scope>
    <source>
        <strain evidence="10 11">Y-1</strain>
    </source>
</reference>
<keyword evidence="5 10" id="KW-0418">Kinase</keyword>